<dbReference type="EMBL" id="FXWH01000001">
    <property type="protein sequence ID" value="SMQ66284.1"/>
    <property type="molecule type" value="Genomic_DNA"/>
</dbReference>
<sequence length="40" mass="4430">MIMSLSVFSGLIWLALVLTIATPVLLLALLVKDFISNQVW</sequence>
<keyword evidence="1" id="KW-0812">Transmembrane</keyword>
<organism evidence="2 3">
    <name type="scientific">Pseudidiomarina planktonica</name>
    <dbReference type="NCBI Taxonomy" id="1323738"/>
    <lineage>
        <taxon>Bacteria</taxon>
        <taxon>Pseudomonadati</taxon>
        <taxon>Pseudomonadota</taxon>
        <taxon>Gammaproteobacteria</taxon>
        <taxon>Alteromonadales</taxon>
        <taxon>Idiomarinaceae</taxon>
        <taxon>Pseudidiomarina</taxon>
    </lineage>
</organism>
<keyword evidence="1" id="KW-0472">Membrane</keyword>
<name>A0A1Y6EU88_9GAMM</name>
<evidence type="ECO:0000256" key="1">
    <source>
        <dbReference type="SAM" id="Phobius"/>
    </source>
</evidence>
<evidence type="ECO:0000313" key="3">
    <source>
        <dbReference type="Proteomes" id="UP000194450"/>
    </source>
</evidence>
<keyword evidence="3" id="KW-1185">Reference proteome</keyword>
<dbReference type="RefSeq" id="WP_268802163.1">
    <property type="nucleotide sequence ID" value="NZ_FXWH01000001.1"/>
</dbReference>
<dbReference type="AlphaFoldDB" id="A0A1Y6EU88"/>
<proteinExistence type="predicted"/>
<protein>
    <submittedName>
        <fullName evidence="2">Uncharacterized protein</fullName>
    </submittedName>
</protein>
<dbReference type="Proteomes" id="UP000194450">
    <property type="component" value="Unassembled WGS sequence"/>
</dbReference>
<accession>A0A1Y6EU88</accession>
<evidence type="ECO:0000313" key="2">
    <source>
        <dbReference type="EMBL" id="SMQ66284.1"/>
    </source>
</evidence>
<keyword evidence="1" id="KW-1133">Transmembrane helix</keyword>
<gene>
    <name evidence="2" type="ORF">SAMN06297229_1485</name>
</gene>
<feature type="transmembrane region" description="Helical" evidence="1">
    <location>
        <begin position="12"/>
        <end position="31"/>
    </location>
</feature>
<reference evidence="3" key="1">
    <citation type="submission" date="2017-04" db="EMBL/GenBank/DDBJ databases">
        <authorList>
            <person name="Varghese N."/>
            <person name="Submissions S."/>
        </authorList>
    </citation>
    <scope>NUCLEOTIDE SEQUENCE [LARGE SCALE GENOMIC DNA]</scope>
</reference>